<feature type="compositionally biased region" description="Basic and acidic residues" evidence="3">
    <location>
        <begin position="181"/>
        <end position="192"/>
    </location>
</feature>
<feature type="compositionally biased region" description="Acidic residues" evidence="3">
    <location>
        <begin position="128"/>
        <end position="144"/>
    </location>
</feature>
<feature type="compositionally biased region" description="Polar residues" evidence="3">
    <location>
        <begin position="1258"/>
        <end position="1267"/>
    </location>
</feature>
<feature type="domain" description="MIF4G" evidence="4">
    <location>
        <begin position="391"/>
        <end position="586"/>
    </location>
</feature>
<feature type="region of interest" description="Disordered" evidence="3">
    <location>
        <begin position="108"/>
        <end position="256"/>
    </location>
</feature>
<dbReference type="Gene3D" id="1.25.40.180">
    <property type="match status" value="3"/>
</dbReference>
<dbReference type="SUPFAM" id="SSF48371">
    <property type="entry name" value="ARM repeat"/>
    <property type="match status" value="3"/>
</dbReference>
<dbReference type="PANTHER" id="PTHR12839:SF7">
    <property type="entry name" value="REGULATOR OF NONSENSE TRANSCRIPTS 2"/>
    <property type="match status" value="1"/>
</dbReference>
<organism evidence="5 6">
    <name type="scientific">Bemisia tabaci</name>
    <name type="common">Sweetpotato whitefly</name>
    <name type="synonym">Aleurodes tabaci</name>
    <dbReference type="NCBI Taxonomy" id="7038"/>
    <lineage>
        <taxon>Eukaryota</taxon>
        <taxon>Metazoa</taxon>
        <taxon>Ecdysozoa</taxon>
        <taxon>Arthropoda</taxon>
        <taxon>Hexapoda</taxon>
        <taxon>Insecta</taxon>
        <taxon>Pterygota</taxon>
        <taxon>Neoptera</taxon>
        <taxon>Paraneoptera</taxon>
        <taxon>Hemiptera</taxon>
        <taxon>Sternorrhyncha</taxon>
        <taxon>Aleyrodoidea</taxon>
        <taxon>Aleyrodidae</taxon>
        <taxon>Aleyrodinae</taxon>
        <taxon>Bemisia</taxon>
    </lineage>
</organism>
<keyword evidence="2" id="KW-0963">Cytoplasm</keyword>
<feature type="compositionally biased region" description="Basic and acidic residues" evidence="3">
    <location>
        <begin position="705"/>
        <end position="724"/>
    </location>
</feature>
<dbReference type="InterPro" id="IPR039762">
    <property type="entry name" value="Nmd2/UPF2"/>
</dbReference>
<feature type="region of interest" description="Disordered" evidence="3">
    <location>
        <begin position="1217"/>
        <end position="1303"/>
    </location>
</feature>
<evidence type="ECO:0000313" key="5">
    <source>
        <dbReference type="EMBL" id="CAH0385257.1"/>
    </source>
</evidence>
<keyword evidence="6" id="KW-1185">Reference proteome</keyword>
<sequence length="1472" mass="167928">MESDKKSIGTEESPQVADAGEGAICQESSKTESEVDSTVKEEPPKIESGENTVEDTSTFKSDKTSVDCIDTLKNESDDQKVECQETPPEICRVDSSNIQEFCRDELENKEIDNNINSNATSDHKNEVGEETQENQCDEMLADGEETSKNGSSDATVESLNPPKSEIDVKLMGNNKSLVNESSEKLEGNKETLHQNLNDKIIENQKTPKNKSLEKVSKDETPQSGSDGKMKDSKKTVKSQCNGKTPHKRVSSDSSSTNVLAEFIQRFELSNSSKKSISKTEVEDTITDSGRSTSTGCSKSPSMVKTLPSLNNDPIESQESKADCKSERPQTEGLKNSEDCPAVSVEQAEKNEVLTFITETKQRIQAKLEIRMRNKNAIRLDEQSLAKLDSSLKKNTAFVKKVRNFTAAQLDSLLKEMQTLNLSKYLSEIAAALIETKLKMSDISAAVLLCTEINCQYAEFGKCMLECWQKTLAQKRDEKVVNLSKFRVDLRFYADLISSGVFSCKEALPLLGNVLTVLTTSSREDSSHISIILSFCKYCGEDYAGLVPRRVHLLAEKYSLEIPKSDLIPPEKQKTVRMLLKDYHANLQKHLLKEHSEFQRIECQNQKILQTKGELSNEKKEKSEMLNSNLQKLLVSVSSLAELVDEEAVVLPENKQTTTESTCMVAPVNKTDGVFKCSSIWEDEETQKFYEDYPDITGLVPASQKKLRESSKSETEVPEPKLDDIKIEDESDDLKLDEKKEEDSEDTEPISTNFKVLVDSLITGLTTCVNREMVDRIAAEFVLQLGVPNKHVRRKIVKTLFMVPRTRLDLLPLYARFVAVLNHIAPEITADLTYQLKQEFKYHVRKKDQINIESKVKTVRFIGELVKFGLYPKEEGLYCIKVLVHDFTHHNIEMACNLLETCGRFFFRCPETHQRTKVYLEQMMRKKSAMSLDARYKNMVENVYFFVNPPDNPIKRKRRPPLQEYIKQLIYQDLSLKTEEFVLEQLRKLPWDNREIAQYAILCLASAWKVKYLNIRCLANLIAGLVDYQEFIGTEVVDNVLEDIRIGLELNLPKLNQRRLAMIKYLGELYNYRLLESSDVFKVLYSLISFGVSFDPKIISPLDPPENLFRIKLVCILLETCGQFFNHGMPKTKLDYFFIFFQNYYWHKYSHPIWTEQSKFPVNLTYMFEDTLLNLRPNFKMASSLEEAIEASQTLQTKLMSKLPPSLLQISNNSKSGLGTIVETGENSGNESVDEDGDSDNEDGPPVRYEYEEHAPSSECITVEQSLNGHEETINPSEDPDDDEDEEEEDVVDDDYDYDSDSEEMKDFNQEPEDADFLSAFEQMVSDNLQDRMNEVVKPPKVDIAIPLHFKSSTKKTYEQLMQNEEKDENTVNFVLMLRKGSKSQCKTLNVPGNSELAVKLKSQEKAERIEMERVKQLTLNINNRLEEEDYQDQVLQNSRSSVSNFNRDRKQRYQHPKGAPDADAIFGRKKFR</sequence>
<dbReference type="Proteomes" id="UP001152759">
    <property type="component" value="Chromosome 2"/>
</dbReference>
<feature type="compositionally biased region" description="Basic and acidic residues" evidence="3">
    <location>
        <begin position="317"/>
        <end position="337"/>
    </location>
</feature>
<feature type="compositionally biased region" description="Polar residues" evidence="3">
    <location>
        <begin position="1433"/>
        <end position="1445"/>
    </location>
</feature>
<feature type="compositionally biased region" description="Basic and acidic residues" evidence="3">
    <location>
        <begin position="210"/>
        <end position="220"/>
    </location>
</feature>
<name>A0A9P0A6R7_BEMTA</name>
<feature type="compositionally biased region" description="Acidic residues" evidence="3">
    <location>
        <begin position="1277"/>
        <end position="1301"/>
    </location>
</feature>
<evidence type="ECO:0000256" key="1">
    <source>
        <dbReference type="ARBA" id="ARBA00004496"/>
    </source>
</evidence>
<dbReference type="KEGG" id="btab:109035898"/>
<evidence type="ECO:0000313" key="6">
    <source>
        <dbReference type="Proteomes" id="UP001152759"/>
    </source>
</evidence>
<evidence type="ECO:0000256" key="2">
    <source>
        <dbReference type="ARBA" id="ARBA00022490"/>
    </source>
</evidence>
<protein>
    <recommendedName>
        <fullName evidence="4">MIF4G domain-containing protein</fullName>
    </recommendedName>
</protein>
<feature type="region of interest" description="Disordered" evidence="3">
    <location>
        <begin position="270"/>
        <end position="340"/>
    </location>
</feature>
<dbReference type="GO" id="GO:0000184">
    <property type="term" value="P:nuclear-transcribed mRNA catabolic process, nonsense-mediated decay"/>
    <property type="evidence" value="ECO:0007669"/>
    <property type="project" value="InterPro"/>
</dbReference>
<reference evidence="5" key="1">
    <citation type="submission" date="2021-12" db="EMBL/GenBank/DDBJ databases">
        <authorList>
            <person name="King R."/>
        </authorList>
    </citation>
    <scope>NUCLEOTIDE SEQUENCE</scope>
</reference>
<dbReference type="Pfam" id="PF02854">
    <property type="entry name" value="MIF4G"/>
    <property type="match status" value="3"/>
</dbReference>
<dbReference type="EMBL" id="OU963863">
    <property type="protein sequence ID" value="CAH0385257.1"/>
    <property type="molecule type" value="Genomic_DNA"/>
</dbReference>
<dbReference type="GO" id="GO:0035145">
    <property type="term" value="C:exon-exon junction complex"/>
    <property type="evidence" value="ECO:0007669"/>
    <property type="project" value="TreeGrafter"/>
</dbReference>
<dbReference type="GO" id="GO:0003723">
    <property type="term" value="F:RNA binding"/>
    <property type="evidence" value="ECO:0007669"/>
    <property type="project" value="InterPro"/>
</dbReference>
<dbReference type="Gene3D" id="4.10.80.160">
    <property type="match status" value="1"/>
</dbReference>
<accession>A0A9P0A6R7</accession>
<feature type="domain" description="MIF4G" evidence="4">
    <location>
        <begin position="758"/>
        <end position="949"/>
    </location>
</feature>
<dbReference type="InterPro" id="IPR016024">
    <property type="entry name" value="ARM-type_fold"/>
</dbReference>
<feature type="region of interest" description="Disordered" evidence="3">
    <location>
        <begin position="701"/>
        <end position="747"/>
    </location>
</feature>
<feature type="compositionally biased region" description="Acidic residues" evidence="3">
    <location>
        <begin position="1231"/>
        <end position="1242"/>
    </location>
</feature>
<dbReference type="InterPro" id="IPR007193">
    <property type="entry name" value="Upf2/Nmd2_C"/>
</dbReference>
<dbReference type="Pfam" id="PF04050">
    <property type="entry name" value="Upf2"/>
    <property type="match status" value="1"/>
</dbReference>
<dbReference type="PANTHER" id="PTHR12839">
    <property type="entry name" value="NONSENSE-MEDIATED MRNA DECAY PROTEIN 2 UP-FRAMESHIFT SUPPRESSOR 2"/>
    <property type="match status" value="1"/>
</dbReference>
<comment type="subcellular location">
    <subcellularLocation>
        <location evidence="1">Cytoplasm</location>
    </subcellularLocation>
</comment>
<evidence type="ECO:0000259" key="4">
    <source>
        <dbReference type="SMART" id="SM00543"/>
    </source>
</evidence>
<dbReference type="InterPro" id="IPR003890">
    <property type="entry name" value="MIF4G-like_typ-3"/>
</dbReference>
<feature type="domain" description="MIF4G" evidence="4">
    <location>
        <begin position="963"/>
        <end position="1177"/>
    </location>
</feature>
<feature type="compositionally biased region" description="Basic and acidic residues" evidence="3">
    <location>
        <begin position="29"/>
        <end position="48"/>
    </location>
</feature>
<gene>
    <name evidence="5" type="ORF">BEMITA_LOCUS4504</name>
</gene>
<feature type="region of interest" description="Disordered" evidence="3">
    <location>
        <begin position="1428"/>
        <end position="1472"/>
    </location>
</feature>
<dbReference type="SMART" id="SM00543">
    <property type="entry name" value="MIF4G"/>
    <property type="match status" value="3"/>
</dbReference>
<proteinExistence type="predicted"/>
<dbReference type="GO" id="GO:0005737">
    <property type="term" value="C:cytoplasm"/>
    <property type="evidence" value="ECO:0007669"/>
    <property type="project" value="UniProtKB-SubCell"/>
</dbReference>
<feature type="compositionally biased region" description="Basic and acidic residues" evidence="3">
    <location>
        <begin position="732"/>
        <end position="741"/>
    </location>
</feature>
<dbReference type="FunFam" id="1.25.40.180:FF:000023">
    <property type="entry name" value="regulator of nonsense transcripts 2 isoform X1"/>
    <property type="match status" value="1"/>
</dbReference>
<feature type="compositionally biased region" description="Polar residues" evidence="3">
    <location>
        <begin position="148"/>
        <end position="158"/>
    </location>
</feature>
<feature type="compositionally biased region" description="Polar residues" evidence="3">
    <location>
        <begin position="286"/>
        <end position="316"/>
    </location>
</feature>
<dbReference type="FunFam" id="1.25.40.180:FF:000014">
    <property type="entry name" value="Putative regulator of nonsense transcripts 2"/>
    <property type="match status" value="1"/>
</dbReference>
<evidence type="ECO:0000256" key="3">
    <source>
        <dbReference type="SAM" id="MobiDB-lite"/>
    </source>
</evidence>
<feature type="compositionally biased region" description="Polar residues" evidence="3">
    <location>
        <begin position="49"/>
        <end position="59"/>
    </location>
</feature>
<feature type="region of interest" description="Disordered" evidence="3">
    <location>
        <begin position="1"/>
        <end position="66"/>
    </location>
</feature>